<accession>A0A8S5UAY1</accession>
<dbReference type="EMBL" id="BK016055">
    <property type="protein sequence ID" value="DAF91518.1"/>
    <property type="molecule type" value="Genomic_DNA"/>
</dbReference>
<sequence length="272" mass="31968">MSKVVVVIREGGEEDWGDEIELLLNIVKDIMDNLFHKSACEDVYVEYSEYGPMVVLGRYINKKCYNILLSATSSYWAQFIYQFSHEYCHILIGTEKTFPHCVAGNYYFMWLEEALCELASLVTLQYTYWMWKYKCKFDKGNYMPCLEKYFVNRLSLVPEYGDFRTWLADNYKVLSRDYIREYRGNIRVDESVRLRGAVVAHALLPLSLHPRFWVLIGKLEEFQPFLESDKICMLLQALSVVVEKDPALVHCLKDIQDILTPTWLNTPNVLRT</sequence>
<organism evidence="1">
    <name type="scientific">Caudovirales sp. ctCVG11</name>
    <dbReference type="NCBI Taxonomy" id="2825759"/>
    <lineage>
        <taxon>Viruses</taxon>
        <taxon>Duplodnaviria</taxon>
        <taxon>Heunggongvirae</taxon>
        <taxon>Uroviricota</taxon>
        <taxon>Caudoviricetes</taxon>
    </lineage>
</organism>
<protein>
    <submittedName>
        <fullName evidence="1">Uncharacterized protein</fullName>
    </submittedName>
</protein>
<name>A0A8S5UAY1_9CAUD</name>
<reference evidence="1" key="1">
    <citation type="journal article" date="2021" name="Proc. Natl. Acad. Sci. U.S.A.">
        <title>A Catalog of Tens of Thousands of Viruses from Human Metagenomes Reveals Hidden Associations with Chronic Diseases.</title>
        <authorList>
            <person name="Tisza M.J."/>
            <person name="Buck C.B."/>
        </authorList>
    </citation>
    <scope>NUCLEOTIDE SEQUENCE</scope>
    <source>
        <strain evidence="1">CtCVG11</strain>
    </source>
</reference>
<evidence type="ECO:0000313" key="1">
    <source>
        <dbReference type="EMBL" id="DAF91518.1"/>
    </source>
</evidence>
<proteinExistence type="predicted"/>